<dbReference type="Proteomes" id="UP000780801">
    <property type="component" value="Unassembled WGS sequence"/>
</dbReference>
<organism evidence="2 3">
    <name type="scientific">Lunasporangiospora selenospora</name>
    <dbReference type="NCBI Taxonomy" id="979761"/>
    <lineage>
        <taxon>Eukaryota</taxon>
        <taxon>Fungi</taxon>
        <taxon>Fungi incertae sedis</taxon>
        <taxon>Mucoromycota</taxon>
        <taxon>Mortierellomycotina</taxon>
        <taxon>Mortierellomycetes</taxon>
        <taxon>Mortierellales</taxon>
        <taxon>Mortierellaceae</taxon>
        <taxon>Lunasporangiospora</taxon>
    </lineage>
</organism>
<accession>A0A9P6FLA8</accession>
<evidence type="ECO:0000256" key="1">
    <source>
        <dbReference type="SAM" id="MobiDB-lite"/>
    </source>
</evidence>
<sequence>ENEETAGQEEPETIEDNGHVNTQQQQQGSPNNKQKKEAETSTVPNKRRKRGQGFEDSSTPFQSSQISTTEILRGRGWKVDWVFHDHPHFWSVLKEELETTEFKEYAKQKLDALDPPSPFPSALHISENQTEKKEQEMGNTVTTPLLDPEYHFLFQPNPALVKALPRIEQDLLTMYRHRIASTDTAAQEKSLPLLRCLDIGCGSGRDMTYMVSRHANNVSTDSAAQWSAVGIDIREDSCERSMHLAHETFVPDGRRPYLADRVSTIVGEIDSKTGVLQVHRQYLYQASSSESQEQSSPPSRVLDLPNVEYLEPSPTLQQETLPATDSLAATAESLASESTSVSTALSKPCQSRDDRFDLVVIIRFLQRSLFPPLIKHWIRPGGFLLL</sequence>
<dbReference type="OrthoDB" id="74240at2759"/>
<feature type="compositionally biased region" description="Acidic residues" evidence="1">
    <location>
        <begin position="1"/>
        <end position="15"/>
    </location>
</feature>
<evidence type="ECO:0000313" key="3">
    <source>
        <dbReference type="Proteomes" id="UP000780801"/>
    </source>
</evidence>
<dbReference type="SUPFAM" id="SSF53335">
    <property type="entry name" value="S-adenosyl-L-methionine-dependent methyltransferases"/>
    <property type="match status" value="1"/>
</dbReference>
<feature type="non-terminal residue" evidence="2">
    <location>
        <position position="386"/>
    </location>
</feature>
<comment type="caution">
    <text evidence="2">The sequence shown here is derived from an EMBL/GenBank/DDBJ whole genome shotgun (WGS) entry which is preliminary data.</text>
</comment>
<feature type="compositionally biased region" description="Polar residues" evidence="1">
    <location>
        <begin position="55"/>
        <end position="67"/>
    </location>
</feature>
<protein>
    <recommendedName>
        <fullName evidence="4">Methyltransferase domain-containing protein</fullName>
    </recommendedName>
</protein>
<dbReference type="InterPro" id="IPR029063">
    <property type="entry name" value="SAM-dependent_MTases_sf"/>
</dbReference>
<gene>
    <name evidence="2" type="ORF">BGW38_008479</name>
</gene>
<keyword evidence="3" id="KW-1185">Reference proteome</keyword>
<dbReference type="EMBL" id="JAABOA010005855">
    <property type="protein sequence ID" value="KAF9572894.1"/>
    <property type="molecule type" value="Genomic_DNA"/>
</dbReference>
<dbReference type="Gene3D" id="3.40.50.150">
    <property type="entry name" value="Vaccinia Virus protein VP39"/>
    <property type="match status" value="1"/>
</dbReference>
<proteinExistence type="predicted"/>
<dbReference type="AlphaFoldDB" id="A0A9P6FLA8"/>
<feature type="region of interest" description="Disordered" evidence="1">
    <location>
        <begin position="1"/>
        <end position="67"/>
    </location>
</feature>
<name>A0A9P6FLA8_9FUNG</name>
<feature type="non-terminal residue" evidence="2">
    <location>
        <position position="1"/>
    </location>
</feature>
<evidence type="ECO:0008006" key="4">
    <source>
        <dbReference type="Google" id="ProtNLM"/>
    </source>
</evidence>
<reference evidence="2" key="1">
    <citation type="journal article" date="2020" name="Fungal Divers.">
        <title>Resolving the Mortierellaceae phylogeny through synthesis of multi-gene phylogenetics and phylogenomics.</title>
        <authorList>
            <person name="Vandepol N."/>
            <person name="Liber J."/>
            <person name="Desiro A."/>
            <person name="Na H."/>
            <person name="Kennedy M."/>
            <person name="Barry K."/>
            <person name="Grigoriev I.V."/>
            <person name="Miller A.N."/>
            <person name="O'Donnell K."/>
            <person name="Stajich J.E."/>
            <person name="Bonito G."/>
        </authorList>
    </citation>
    <scope>NUCLEOTIDE SEQUENCE</scope>
    <source>
        <strain evidence="2">KOD1015</strain>
    </source>
</reference>
<evidence type="ECO:0000313" key="2">
    <source>
        <dbReference type="EMBL" id="KAF9572894.1"/>
    </source>
</evidence>